<reference evidence="1" key="1">
    <citation type="submission" date="2020-06" db="EMBL/GenBank/DDBJ databases">
        <title>Unique genomic features of the anaerobic methanotrophic archaea.</title>
        <authorList>
            <person name="Chadwick G.L."/>
            <person name="Skennerton C.T."/>
            <person name="Laso-Perez R."/>
            <person name="Leu A.O."/>
            <person name="Speth D.R."/>
            <person name="Yu H."/>
            <person name="Morgan-Lang C."/>
            <person name="Hatzenpichler R."/>
            <person name="Goudeau D."/>
            <person name="Malmstrom R."/>
            <person name="Brazelton W.J."/>
            <person name="Woyke T."/>
            <person name="Hallam S.J."/>
            <person name="Tyson G.W."/>
            <person name="Wegener G."/>
            <person name="Boetius A."/>
            <person name="Orphan V."/>
        </authorList>
    </citation>
    <scope>NUCLEOTIDE SEQUENCE</scope>
</reference>
<organism evidence="1">
    <name type="scientific">Candidatus Methanogaster sp. ANME-2c ERB4</name>
    <dbReference type="NCBI Taxonomy" id="2759911"/>
    <lineage>
        <taxon>Archaea</taxon>
        <taxon>Methanobacteriati</taxon>
        <taxon>Methanobacteriota</taxon>
        <taxon>Stenosarchaea group</taxon>
        <taxon>Methanomicrobia</taxon>
        <taxon>Methanosarcinales</taxon>
        <taxon>ANME-2 cluster</taxon>
        <taxon>Candidatus Methanogasteraceae</taxon>
        <taxon>Candidatus Methanogaster</taxon>
    </lineage>
</organism>
<protein>
    <submittedName>
        <fullName evidence="1">Uncharacterized protein</fullName>
    </submittedName>
</protein>
<dbReference type="EMBL" id="MT630997">
    <property type="protein sequence ID" value="QNO44680.1"/>
    <property type="molecule type" value="Genomic_DNA"/>
</dbReference>
<accession>A0A7G9Y9J6</accession>
<dbReference type="AntiFam" id="ANF00161">
    <property type="entry name" value="Shadow ORF (opposite leuA)"/>
</dbReference>
<dbReference type="AlphaFoldDB" id="A0A7G9Y9J6"/>
<gene>
    <name evidence="1" type="ORF">HJHPIKCD_00001</name>
</gene>
<evidence type="ECO:0000313" key="1">
    <source>
        <dbReference type="EMBL" id="QNO44680.1"/>
    </source>
</evidence>
<name>A0A7G9Y9J6_9EURY</name>
<sequence length="171" mass="19240">MLTISTFASSAASTSDVFARARQQILALSPSFAILRMVSSSSFDTTGNPASMISTPTSSSFRAMSIFSCSVKAIPAACSPSRSVTSQISMSFGFNLMKSINVFLEYSIWSFMLWMGALFEKKVLDVSGIRFRRGRFNVQCERCRLLFWRRRVIGYAARLRMRWNCYGHRCA</sequence>
<proteinExistence type="predicted"/>